<evidence type="ECO:0000313" key="4">
    <source>
        <dbReference type="EMBL" id="ABM09866.1"/>
    </source>
</evidence>
<evidence type="ECO:0000259" key="3">
    <source>
        <dbReference type="Pfam" id="PF01494"/>
    </source>
</evidence>
<sequence length="392" mass="41939">MSMLFPRPLPNTAGRTVPDVVIVGAGPVGLFMGVLLLQRGYQVRILERRRGRSNRSRAIGIHPPALAELARAGVAEELMAAGVHIQRGVAYSRRQRVAELAFDGDAAFPFILAVPQTFTEEVLELAVRDLDAGAIVRGVDVQEINHGGETLHVRGVSPSGSLEADARLVIAADGAHSTIRPHYLPALPFRSYPDCYIMGDFPDDTGHGADAVLYLEPEGIVESFPLPGGIRRWVVRLGAPHKNPTAAGLAHLVTARTGEVLDTAGNSMLSAFEVRSRLAQRMVHGRVVLLGDAAHEISPIGGQGMNLGWLDAAALAPIIDASFRGADVGRDVANFEKSRRKAALRASRQAGLNMALGRPLPPPAMSARNTLFASALAIPAISELVERRFTMR</sequence>
<dbReference type="GO" id="GO:0008688">
    <property type="term" value="F:3-(3-hydroxyphenyl)propionate hydroxylase activity"/>
    <property type="evidence" value="ECO:0007669"/>
    <property type="project" value="TreeGrafter"/>
</dbReference>
<evidence type="ECO:0000313" key="5">
    <source>
        <dbReference type="Proteomes" id="UP000000637"/>
    </source>
</evidence>
<dbReference type="InterPro" id="IPR036188">
    <property type="entry name" value="FAD/NAD-bd_sf"/>
</dbReference>
<gene>
    <name evidence="4" type="ordered locus">AAur_2196</name>
</gene>
<dbReference type="Proteomes" id="UP000000637">
    <property type="component" value="Chromosome"/>
</dbReference>
<protein>
    <submittedName>
        <fullName evidence="4">Monooxygenase</fullName>
    </submittedName>
</protein>
<accession>A1R6S6</accession>
<dbReference type="EMBL" id="CP000474">
    <property type="protein sequence ID" value="ABM09866.1"/>
    <property type="molecule type" value="Genomic_DNA"/>
</dbReference>
<dbReference type="KEGG" id="aau:AAur_2196"/>
<keyword evidence="2" id="KW-1133">Transmembrane helix</keyword>
<organism evidence="4 5">
    <name type="scientific">Paenarthrobacter aurescens (strain TC1)</name>
    <dbReference type="NCBI Taxonomy" id="290340"/>
    <lineage>
        <taxon>Bacteria</taxon>
        <taxon>Bacillati</taxon>
        <taxon>Actinomycetota</taxon>
        <taxon>Actinomycetes</taxon>
        <taxon>Micrococcales</taxon>
        <taxon>Micrococcaceae</taxon>
        <taxon>Paenarthrobacter</taxon>
    </lineage>
</organism>
<keyword evidence="2" id="KW-0812">Transmembrane</keyword>
<dbReference type="InterPro" id="IPR050631">
    <property type="entry name" value="PheA/TfdB_FAD_monoxygenase"/>
</dbReference>
<dbReference type="PANTHER" id="PTHR43476:SF3">
    <property type="entry name" value="FAD-BINDING MONOOXYGENASE"/>
    <property type="match status" value="1"/>
</dbReference>
<dbReference type="PRINTS" id="PR00420">
    <property type="entry name" value="RNGMNOXGNASE"/>
</dbReference>
<evidence type="ECO:0000256" key="1">
    <source>
        <dbReference type="ARBA" id="ARBA00023002"/>
    </source>
</evidence>
<dbReference type="Gene3D" id="3.50.50.60">
    <property type="entry name" value="FAD/NAD(P)-binding domain"/>
    <property type="match status" value="1"/>
</dbReference>
<dbReference type="PANTHER" id="PTHR43476">
    <property type="entry name" value="3-(3-HYDROXY-PHENYL)PROPIONATE/3-HYDROXYCINNAMIC ACID HYDROXYLASE"/>
    <property type="match status" value="1"/>
</dbReference>
<keyword evidence="4" id="KW-0503">Monooxygenase</keyword>
<dbReference type="Pfam" id="PF01494">
    <property type="entry name" value="FAD_binding_3"/>
    <property type="match status" value="1"/>
</dbReference>
<dbReference type="eggNOG" id="COG0654">
    <property type="taxonomic scope" value="Bacteria"/>
</dbReference>
<name>A1R6S6_PAEAT</name>
<keyword evidence="5" id="KW-1185">Reference proteome</keyword>
<dbReference type="STRING" id="290340.AAur_2196"/>
<reference evidence="4 5" key="1">
    <citation type="journal article" date="2006" name="PLoS Genet.">
        <title>Secrets of soil survival revealed by the genome sequence of Arthrobacter aurescens TC1.</title>
        <authorList>
            <person name="Mongodin E.F."/>
            <person name="Shapir N."/>
            <person name="Daugherty S.C."/>
            <person name="DeBoy R.T."/>
            <person name="Emerson J.B."/>
            <person name="Shvartzbeyn A."/>
            <person name="Radune D."/>
            <person name="Vamathevan J."/>
            <person name="Riggs F."/>
            <person name="Grinberg V."/>
            <person name="Khouri H."/>
            <person name="Wackett L.P."/>
            <person name="Nelson K.E."/>
            <person name="Sadowsky M.J."/>
        </authorList>
    </citation>
    <scope>NUCLEOTIDE SEQUENCE [LARGE SCALE GENOMIC DNA]</scope>
    <source>
        <strain evidence="4 5">TC1</strain>
    </source>
</reference>
<keyword evidence="2" id="KW-0472">Membrane</keyword>
<proteinExistence type="predicted"/>
<keyword evidence="1" id="KW-0560">Oxidoreductase</keyword>
<dbReference type="AlphaFoldDB" id="A1R6S6"/>
<dbReference type="GO" id="GO:0019622">
    <property type="term" value="P:3-(3-hydroxy)phenylpropionate catabolic process"/>
    <property type="evidence" value="ECO:0007669"/>
    <property type="project" value="TreeGrafter"/>
</dbReference>
<dbReference type="GO" id="GO:0071949">
    <property type="term" value="F:FAD binding"/>
    <property type="evidence" value="ECO:0007669"/>
    <property type="project" value="InterPro"/>
</dbReference>
<feature type="domain" description="FAD-binding" evidence="3">
    <location>
        <begin position="19"/>
        <end position="348"/>
    </location>
</feature>
<dbReference type="SUPFAM" id="SSF51905">
    <property type="entry name" value="FAD/NAD(P)-binding domain"/>
    <property type="match status" value="1"/>
</dbReference>
<evidence type="ECO:0000256" key="2">
    <source>
        <dbReference type="SAM" id="Phobius"/>
    </source>
</evidence>
<feature type="transmembrane region" description="Helical" evidence="2">
    <location>
        <begin position="20"/>
        <end position="41"/>
    </location>
</feature>
<dbReference type="InterPro" id="IPR002938">
    <property type="entry name" value="FAD-bd"/>
</dbReference>
<dbReference type="Gene3D" id="3.30.70.2450">
    <property type="match status" value="1"/>
</dbReference>
<dbReference type="HOGENOM" id="CLU_009665_20_0_11"/>